<name>A0A141SD42_9FLOR</name>
<dbReference type="AlphaFoldDB" id="A0A141SD42"/>
<keyword evidence="1" id="KW-0934">Plastid</keyword>
<dbReference type="EMBL" id="KT266785">
    <property type="protein sequence ID" value="AMK96210.1"/>
    <property type="molecule type" value="Genomic_DNA"/>
</dbReference>
<proteinExistence type="predicted"/>
<dbReference type="GeneID" id="27215741"/>
<reference evidence="1" key="1">
    <citation type="submission" date="2015-07" db="EMBL/GenBank/DDBJ databases">
        <title>Reconstructing the complex evolutionary history of mobile plasmids in red algal genomes.</title>
        <authorList>
            <person name="Lee J."/>
            <person name="Kim K.M."/>
            <person name="Yang E.C."/>
            <person name="Miller K.A."/>
            <person name="Boo S.M."/>
            <person name="Bhattacharya D."/>
            <person name="Yoon H.S."/>
        </authorList>
    </citation>
    <scope>NUCLEOTIDE SEQUENCE</scope>
</reference>
<gene>
    <name evidence="1" type="primary">ORF185</name>
    <name evidence="1" type="ORF">Sdur_172</name>
</gene>
<geneLocation type="plastid" evidence="1"/>
<dbReference type="RefSeq" id="YP_009243968.1">
    <property type="nucleotide sequence ID" value="NC_029857.1"/>
</dbReference>
<protein>
    <submittedName>
        <fullName evidence="1">Uncharacterized protein</fullName>
    </submittedName>
</protein>
<evidence type="ECO:0000313" key="1">
    <source>
        <dbReference type="EMBL" id="AMK96210.1"/>
    </source>
</evidence>
<accession>A0A141SD42</accession>
<organism evidence="1">
    <name type="scientific">Sporolithon durum</name>
    <dbReference type="NCBI Taxonomy" id="48970"/>
    <lineage>
        <taxon>Eukaryota</taxon>
        <taxon>Rhodophyta</taxon>
        <taxon>Florideophyceae</taxon>
        <taxon>Corallinophycidae</taxon>
        <taxon>Sporolithales</taxon>
        <taxon>Sporolithaceae</taxon>
        <taxon>Sporolithon</taxon>
    </lineage>
</organism>
<sequence>MPVPFIKVHFHYYVPDRDKSVLTFVLKTNGMTSNIPLEPFKQSILTNLVAPFIMLQSTRVVWKTFSVTYPTKKNRRYDYYSIPLNNVCGQMRVHNYQYEPLSIQLRFKNRPRPKSIKIYGFSSFEMRNTKEVERNLKRCEAAFLESFSVENTDMTYQAVICDSKVNKNINDRNCIAPVRALVMF</sequence>